<organism evidence="2 3">
    <name type="scientific">Actinomadura barringtoniae</name>
    <dbReference type="NCBI Taxonomy" id="1427535"/>
    <lineage>
        <taxon>Bacteria</taxon>
        <taxon>Bacillati</taxon>
        <taxon>Actinomycetota</taxon>
        <taxon>Actinomycetes</taxon>
        <taxon>Streptosporangiales</taxon>
        <taxon>Thermomonosporaceae</taxon>
        <taxon>Actinomadura</taxon>
    </lineage>
</organism>
<keyword evidence="3" id="KW-1185">Reference proteome</keyword>
<sequence>MTTNSTGEATGTPTRSGYTDNALDVAETTFNLLITGPAPLALDGTGIGHGLPARMIDLGELRAIVLGPDTNDALKDAVWRELVTCARAGEPSWVIGCVGMALPGLKNAAAGVIATSPRGLADDIVSELLTEFLAQLPKIDIDRGHIGARLVCWARKGAFRARGHNARHTLLDARRVPWLMQSPERIEPELAALLAEAVHQEVISASAADLINATRLQGMSVTDYARTHGLPAARLLKRRARAEARLAAAITEGQVQAITAELVSDPGC</sequence>
<feature type="compositionally biased region" description="Polar residues" evidence="1">
    <location>
        <begin position="1"/>
        <end position="19"/>
    </location>
</feature>
<dbReference type="EMBL" id="JAGEOJ010000013">
    <property type="protein sequence ID" value="MBO2451623.1"/>
    <property type="molecule type" value="Genomic_DNA"/>
</dbReference>
<evidence type="ECO:0000313" key="2">
    <source>
        <dbReference type="EMBL" id="MBO2451623.1"/>
    </source>
</evidence>
<comment type="caution">
    <text evidence="2">The sequence shown here is derived from an EMBL/GenBank/DDBJ whole genome shotgun (WGS) entry which is preliminary data.</text>
</comment>
<gene>
    <name evidence="2" type="ORF">J4573_31350</name>
</gene>
<dbReference type="AlphaFoldDB" id="A0A939PK82"/>
<evidence type="ECO:0000256" key="1">
    <source>
        <dbReference type="SAM" id="MobiDB-lite"/>
    </source>
</evidence>
<dbReference type="Proteomes" id="UP000669179">
    <property type="component" value="Unassembled WGS sequence"/>
</dbReference>
<name>A0A939PK82_9ACTN</name>
<dbReference type="RefSeq" id="WP_208259497.1">
    <property type="nucleotide sequence ID" value="NZ_JAGEOJ010000013.1"/>
</dbReference>
<protein>
    <submittedName>
        <fullName evidence="2">Uncharacterized protein</fullName>
    </submittedName>
</protein>
<reference evidence="2" key="1">
    <citation type="submission" date="2021-03" db="EMBL/GenBank/DDBJ databases">
        <authorList>
            <person name="Kanchanasin P."/>
            <person name="Saeng-In P."/>
            <person name="Phongsopitanun W."/>
            <person name="Yuki M."/>
            <person name="Kudo T."/>
            <person name="Ohkuma M."/>
            <person name="Tanasupawat S."/>
        </authorList>
    </citation>
    <scope>NUCLEOTIDE SEQUENCE</scope>
    <source>
        <strain evidence="2">GKU 128</strain>
    </source>
</reference>
<evidence type="ECO:0000313" key="3">
    <source>
        <dbReference type="Proteomes" id="UP000669179"/>
    </source>
</evidence>
<feature type="region of interest" description="Disordered" evidence="1">
    <location>
        <begin position="1"/>
        <end position="20"/>
    </location>
</feature>
<proteinExistence type="predicted"/>
<accession>A0A939PK82</accession>